<evidence type="ECO:0000313" key="1">
    <source>
        <dbReference type="EMBL" id="GIH33770.1"/>
    </source>
</evidence>
<organism evidence="1 2">
    <name type="scientific">Microbispora amethystogenes</name>
    <dbReference type="NCBI Taxonomy" id="1427754"/>
    <lineage>
        <taxon>Bacteria</taxon>
        <taxon>Bacillati</taxon>
        <taxon>Actinomycetota</taxon>
        <taxon>Actinomycetes</taxon>
        <taxon>Streptosporangiales</taxon>
        <taxon>Streptosporangiaceae</taxon>
        <taxon>Microbispora</taxon>
    </lineage>
</organism>
<sequence>MTPAGTRTGFAAACADACADACTVARAAVWGTDLAVVAGAPFAAQAVRSAVSTTATAVDAVLGTGVGAAVLDRVTRP</sequence>
<gene>
    <name evidence="1" type="ORF">Mam01_39340</name>
</gene>
<reference evidence="1 2" key="1">
    <citation type="submission" date="2021-01" db="EMBL/GenBank/DDBJ databases">
        <title>Whole genome shotgun sequence of Microbispora amethystogenes NBRC 101907.</title>
        <authorList>
            <person name="Komaki H."/>
            <person name="Tamura T."/>
        </authorList>
    </citation>
    <scope>NUCLEOTIDE SEQUENCE [LARGE SCALE GENOMIC DNA]</scope>
    <source>
        <strain evidence="1 2">NBRC 101907</strain>
    </source>
</reference>
<name>A0ABQ4FG12_9ACTN</name>
<protein>
    <submittedName>
        <fullName evidence="1">Uncharacterized protein</fullName>
    </submittedName>
</protein>
<proteinExistence type="predicted"/>
<accession>A0ABQ4FG12</accession>
<comment type="caution">
    <text evidence="1">The sequence shown here is derived from an EMBL/GenBank/DDBJ whole genome shotgun (WGS) entry which is preliminary data.</text>
</comment>
<dbReference type="Proteomes" id="UP000651728">
    <property type="component" value="Unassembled WGS sequence"/>
</dbReference>
<dbReference type="EMBL" id="BOOB01000027">
    <property type="protein sequence ID" value="GIH33770.1"/>
    <property type="molecule type" value="Genomic_DNA"/>
</dbReference>
<evidence type="ECO:0000313" key="2">
    <source>
        <dbReference type="Proteomes" id="UP000651728"/>
    </source>
</evidence>
<keyword evidence="2" id="KW-1185">Reference proteome</keyword>